<proteinExistence type="inferred from homology"/>
<dbReference type="InterPro" id="IPR002347">
    <property type="entry name" value="SDR_fam"/>
</dbReference>
<dbReference type="PANTHER" id="PTHR24321:SF8">
    <property type="entry name" value="ESTRADIOL 17-BETA-DEHYDROGENASE 8-RELATED"/>
    <property type="match status" value="1"/>
</dbReference>
<dbReference type="FunFam" id="3.40.50.720:FF:000084">
    <property type="entry name" value="Short-chain dehydrogenase reductase"/>
    <property type="match status" value="1"/>
</dbReference>
<evidence type="ECO:0000256" key="1">
    <source>
        <dbReference type="ARBA" id="ARBA00006484"/>
    </source>
</evidence>
<sequence>MSRLAGRVALVTGGLRGIGRTCVERFLAEGASVMVADLADTADEDLTALGDKAAYVRLDVSDEDEWVQAVAAIEARFGRLDILVSNAGIGIPRRIREETLANWRKTIAVNLDGVFLGTKHCADLLAKSGRDWKGGASIVNISSIMGLVALPDGGPYNASKGGVRLFTKVAALEFAEDKLPIRVNSVHPGFVATPLAQAFPDELKAFMTSSTPLGRMAEPEEIASVVAFLASDDASFMTGSELVVDGGYTAK</sequence>
<dbReference type="PRINTS" id="PR00081">
    <property type="entry name" value="GDHRDH"/>
</dbReference>
<dbReference type="Proteomes" id="UP000292085">
    <property type="component" value="Unassembled WGS sequence"/>
</dbReference>
<dbReference type="GO" id="GO:0047936">
    <property type="term" value="F:glucose 1-dehydrogenase [NAD(P)+] activity"/>
    <property type="evidence" value="ECO:0007669"/>
    <property type="project" value="UniProtKB-EC"/>
</dbReference>
<dbReference type="EC" id="1.1.1.47" evidence="3"/>
<keyword evidence="2 3" id="KW-0560">Oxidoreductase</keyword>
<evidence type="ECO:0000313" key="3">
    <source>
        <dbReference type="EMBL" id="RZF58043.1"/>
    </source>
</evidence>
<dbReference type="AlphaFoldDB" id="A0A4Q6XF55"/>
<comment type="similarity">
    <text evidence="1">Belongs to the short-chain dehydrogenases/reductases (SDR) family.</text>
</comment>
<reference evidence="3 4" key="1">
    <citation type="submission" date="2019-02" db="EMBL/GenBank/DDBJ databases">
        <authorList>
            <person name="Li Y."/>
        </authorList>
    </citation>
    <scope>NUCLEOTIDE SEQUENCE [LARGE SCALE GENOMIC DNA]</scope>
    <source>
        <strain evidence="3 4">3-7</strain>
    </source>
</reference>
<dbReference type="Pfam" id="PF13561">
    <property type="entry name" value="adh_short_C2"/>
    <property type="match status" value="1"/>
</dbReference>
<accession>A0A4Q6XF55</accession>
<dbReference type="OrthoDB" id="9812986at2"/>
<dbReference type="SUPFAM" id="SSF51735">
    <property type="entry name" value="NAD(P)-binding Rossmann-fold domains"/>
    <property type="match status" value="1"/>
</dbReference>
<dbReference type="PRINTS" id="PR00080">
    <property type="entry name" value="SDRFAMILY"/>
</dbReference>
<dbReference type="Gene3D" id="3.40.50.720">
    <property type="entry name" value="NAD(P)-binding Rossmann-like Domain"/>
    <property type="match status" value="1"/>
</dbReference>
<keyword evidence="4" id="KW-1185">Reference proteome</keyword>
<evidence type="ECO:0000256" key="2">
    <source>
        <dbReference type="ARBA" id="ARBA00023002"/>
    </source>
</evidence>
<evidence type="ECO:0000313" key="4">
    <source>
        <dbReference type="Proteomes" id="UP000292085"/>
    </source>
</evidence>
<dbReference type="NCBIfam" id="NF005559">
    <property type="entry name" value="PRK07231.1"/>
    <property type="match status" value="1"/>
</dbReference>
<organism evidence="3 4">
    <name type="scientific">Sphingomonas populi</name>
    <dbReference type="NCBI Taxonomy" id="2484750"/>
    <lineage>
        <taxon>Bacteria</taxon>
        <taxon>Pseudomonadati</taxon>
        <taxon>Pseudomonadota</taxon>
        <taxon>Alphaproteobacteria</taxon>
        <taxon>Sphingomonadales</taxon>
        <taxon>Sphingomonadaceae</taxon>
        <taxon>Sphingomonas</taxon>
    </lineage>
</organism>
<dbReference type="InterPro" id="IPR020904">
    <property type="entry name" value="Sc_DH/Rdtase_CS"/>
</dbReference>
<gene>
    <name evidence="3" type="ORF">EWE75_24725</name>
</gene>
<dbReference type="EMBL" id="SGIS01000163">
    <property type="protein sequence ID" value="RZF58043.1"/>
    <property type="molecule type" value="Genomic_DNA"/>
</dbReference>
<dbReference type="PANTHER" id="PTHR24321">
    <property type="entry name" value="DEHYDROGENASES, SHORT CHAIN"/>
    <property type="match status" value="1"/>
</dbReference>
<dbReference type="InterPro" id="IPR036291">
    <property type="entry name" value="NAD(P)-bd_dom_sf"/>
</dbReference>
<comment type="caution">
    <text evidence="3">The sequence shown here is derived from an EMBL/GenBank/DDBJ whole genome shotgun (WGS) entry which is preliminary data.</text>
</comment>
<name>A0A4Q6XF55_9SPHN</name>
<protein>
    <submittedName>
        <fullName evidence="3">Glucose 1-dehydrogenase</fullName>
        <ecNumber evidence="3">1.1.1.47</ecNumber>
    </submittedName>
</protein>
<dbReference type="PROSITE" id="PS00061">
    <property type="entry name" value="ADH_SHORT"/>
    <property type="match status" value="1"/>
</dbReference>